<protein>
    <submittedName>
        <fullName evidence="1">Uncharacterized protein</fullName>
    </submittedName>
</protein>
<dbReference type="OrthoDB" id="2060759at2"/>
<proteinExistence type="predicted"/>
<reference evidence="1 2" key="1">
    <citation type="submission" date="2018-10" db="EMBL/GenBank/DDBJ databases">
        <title>Draft Genome Sequence of Anaerotignum sp. KCTC 15736.</title>
        <authorList>
            <person name="Choi S.H."/>
            <person name="Kim J.S."/>
            <person name="Kang S.W."/>
            <person name="Lee J.S."/>
            <person name="Park S.H."/>
        </authorList>
    </citation>
    <scope>NUCLEOTIDE SEQUENCE [LARGE SCALE GENOMIC DNA]</scope>
    <source>
        <strain evidence="1 2">KCTC 15736</strain>
    </source>
</reference>
<sequence length="131" mass="14852">MTESISRKELCGYLSLLRRQLAGQSLFPAPNVIFLNSRALYHHLARQTCGGITVGEILQKIETCIPLAVTEESFSLFLSVCKEPRAERTRSFLESSKADFLLLVHQTAENEPQWCALTALCEKLRQRNLRT</sequence>
<dbReference type="EMBL" id="BHVZ01000001">
    <property type="protein sequence ID" value="GCB28961.1"/>
    <property type="molecule type" value="Genomic_DNA"/>
</dbReference>
<evidence type="ECO:0000313" key="1">
    <source>
        <dbReference type="EMBL" id="GCB28961.1"/>
    </source>
</evidence>
<comment type="caution">
    <text evidence="1">The sequence shown here is derived from an EMBL/GenBank/DDBJ whole genome shotgun (WGS) entry which is preliminary data.</text>
</comment>
<name>A0A401LBK7_9FIRM</name>
<organism evidence="1 2">
    <name type="scientific">Anaerotignum faecicola</name>
    <dbReference type="NCBI Taxonomy" id="2358141"/>
    <lineage>
        <taxon>Bacteria</taxon>
        <taxon>Bacillati</taxon>
        <taxon>Bacillota</taxon>
        <taxon>Clostridia</taxon>
        <taxon>Lachnospirales</taxon>
        <taxon>Anaerotignaceae</taxon>
        <taxon>Anaerotignum</taxon>
    </lineage>
</organism>
<gene>
    <name evidence="1" type="ORF">KGMB03357_06220</name>
</gene>
<dbReference type="Proteomes" id="UP000287361">
    <property type="component" value="Unassembled WGS sequence"/>
</dbReference>
<evidence type="ECO:0000313" key="2">
    <source>
        <dbReference type="Proteomes" id="UP000287361"/>
    </source>
</evidence>
<accession>A0A401LBK7</accession>
<keyword evidence="2" id="KW-1185">Reference proteome</keyword>
<dbReference type="AlphaFoldDB" id="A0A401LBK7"/>